<feature type="domain" description="VOC" evidence="1">
    <location>
        <begin position="3"/>
        <end position="107"/>
    </location>
</feature>
<comment type="caution">
    <text evidence="2">The sequence shown here is derived from an EMBL/GenBank/DDBJ whole genome shotgun (WGS) entry which is preliminary data.</text>
</comment>
<evidence type="ECO:0000313" key="2">
    <source>
        <dbReference type="EMBL" id="NGO53783.1"/>
    </source>
</evidence>
<sequence length="118" mass="12631">MISGAHVIIYSNDADADRAFFRDTLQFPGVDAGGGWLIFALPPAEVAIHPAAESDSHELYLMCDDIEVTVRDLNSSDVECSPVTDEGWGLLTHVSLPGGGKLGLYEPRHPVPDRIGAS</sequence>
<dbReference type="Proteomes" id="UP001642900">
    <property type="component" value="Unassembled WGS sequence"/>
</dbReference>
<gene>
    <name evidence="2" type="ORF">G6N73_21915</name>
</gene>
<protein>
    <submittedName>
        <fullName evidence="2">Extradiol dioxygenase</fullName>
    </submittedName>
</protein>
<dbReference type="RefSeq" id="WP_165031472.1">
    <property type="nucleotide sequence ID" value="NZ_JAAKZF010000037.1"/>
</dbReference>
<dbReference type="PROSITE" id="PS51819">
    <property type="entry name" value="VOC"/>
    <property type="match status" value="1"/>
</dbReference>
<dbReference type="SUPFAM" id="SSF54593">
    <property type="entry name" value="Glyoxalase/Bleomycin resistance protein/Dihydroxybiphenyl dioxygenase"/>
    <property type="match status" value="1"/>
</dbReference>
<keyword evidence="2" id="KW-0223">Dioxygenase</keyword>
<dbReference type="InterPro" id="IPR037523">
    <property type="entry name" value="VOC_core"/>
</dbReference>
<evidence type="ECO:0000259" key="1">
    <source>
        <dbReference type="PROSITE" id="PS51819"/>
    </source>
</evidence>
<organism evidence="2 3">
    <name type="scientific">Allomesorhizobium camelthorni</name>
    <dbReference type="NCBI Taxonomy" id="475069"/>
    <lineage>
        <taxon>Bacteria</taxon>
        <taxon>Pseudomonadati</taxon>
        <taxon>Pseudomonadota</taxon>
        <taxon>Alphaproteobacteria</taxon>
        <taxon>Hyphomicrobiales</taxon>
        <taxon>Phyllobacteriaceae</taxon>
        <taxon>Allomesorhizobium</taxon>
    </lineage>
</organism>
<evidence type="ECO:0000313" key="3">
    <source>
        <dbReference type="Proteomes" id="UP001642900"/>
    </source>
</evidence>
<dbReference type="GO" id="GO:0051213">
    <property type="term" value="F:dioxygenase activity"/>
    <property type="evidence" value="ECO:0007669"/>
    <property type="project" value="UniProtKB-KW"/>
</dbReference>
<keyword evidence="3" id="KW-1185">Reference proteome</keyword>
<dbReference type="EMBL" id="JAAKZF010000037">
    <property type="protein sequence ID" value="NGO53783.1"/>
    <property type="molecule type" value="Genomic_DNA"/>
</dbReference>
<dbReference type="InterPro" id="IPR029068">
    <property type="entry name" value="Glyas_Bleomycin-R_OHBP_Dase"/>
</dbReference>
<reference evidence="2 3" key="1">
    <citation type="submission" date="2020-02" db="EMBL/GenBank/DDBJ databases">
        <title>Genome sequence of strain CCNWXJ40-4.</title>
        <authorList>
            <person name="Gao J."/>
            <person name="Sun J."/>
        </authorList>
    </citation>
    <scope>NUCLEOTIDE SEQUENCE [LARGE SCALE GENOMIC DNA]</scope>
    <source>
        <strain evidence="2 3">CCNWXJ 40-4</strain>
    </source>
</reference>
<accession>A0A6G4WHW4</accession>
<dbReference type="Gene3D" id="3.10.180.10">
    <property type="entry name" value="2,3-Dihydroxybiphenyl 1,2-Dioxygenase, domain 1"/>
    <property type="match status" value="1"/>
</dbReference>
<keyword evidence="2" id="KW-0560">Oxidoreductase</keyword>
<dbReference type="AlphaFoldDB" id="A0A6G4WHW4"/>
<proteinExistence type="predicted"/>
<name>A0A6G4WHW4_9HYPH</name>